<keyword evidence="6" id="KW-1185">Reference proteome</keyword>
<dbReference type="GO" id="GO:0005886">
    <property type="term" value="C:plasma membrane"/>
    <property type="evidence" value="ECO:0007669"/>
    <property type="project" value="TreeGrafter"/>
</dbReference>
<dbReference type="AlphaFoldDB" id="G1Q8S6"/>
<dbReference type="Ensembl" id="ENSMLUT00000031204.1">
    <property type="protein sequence ID" value="ENSMLUP00000020109.1"/>
    <property type="gene ID" value="ENSMLUG00000022770.1"/>
</dbReference>
<dbReference type="GO" id="GO:0005544">
    <property type="term" value="F:calcium-dependent phospholipid binding"/>
    <property type="evidence" value="ECO:0007669"/>
    <property type="project" value="InterPro"/>
</dbReference>
<evidence type="ECO:0000256" key="2">
    <source>
        <dbReference type="ARBA" id="ARBA00022737"/>
    </source>
</evidence>
<evidence type="ECO:0000256" key="3">
    <source>
        <dbReference type="ARBA" id="ARBA00023216"/>
    </source>
</evidence>
<dbReference type="Proteomes" id="UP000001074">
    <property type="component" value="Unassembled WGS sequence"/>
</dbReference>
<evidence type="ECO:0000256" key="4">
    <source>
        <dbReference type="SAM" id="MobiDB-lite"/>
    </source>
</evidence>
<dbReference type="SMART" id="SM00335">
    <property type="entry name" value="ANX"/>
    <property type="match status" value="4"/>
</dbReference>
<dbReference type="GO" id="GO:0012506">
    <property type="term" value="C:vesicle membrane"/>
    <property type="evidence" value="ECO:0007669"/>
    <property type="project" value="TreeGrafter"/>
</dbReference>
<dbReference type="GO" id="GO:0032506">
    <property type="term" value="P:cytokinetic process"/>
    <property type="evidence" value="ECO:0007669"/>
    <property type="project" value="TreeGrafter"/>
</dbReference>
<proteinExistence type="inferred from homology"/>
<feature type="compositionally biased region" description="Polar residues" evidence="4">
    <location>
        <begin position="83"/>
        <end position="96"/>
    </location>
</feature>
<dbReference type="GO" id="GO:0005509">
    <property type="term" value="F:calcium ion binding"/>
    <property type="evidence" value="ECO:0007669"/>
    <property type="project" value="InterPro"/>
</dbReference>
<dbReference type="GO" id="GO:0006909">
    <property type="term" value="P:phagocytosis"/>
    <property type="evidence" value="ECO:0007669"/>
    <property type="project" value="TreeGrafter"/>
</dbReference>
<dbReference type="InterPro" id="IPR037104">
    <property type="entry name" value="Annexin_sf"/>
</dbReference>
<keyword evidence="2" id="KW-0677">Repeat</keyword>
<protein>
    <recommendedName>
        <fullName evidence="7">Annexin A11</fullName>
    </recommendedName>
</protein>
<sequence length="455" mass="49952">MSYSHYSQPASGSLPSCTGSWPLERCWLPSPNMPPIGLDNQPTTYTGQFNQDFLSGMAANKSSMIPNVPNLYPGSQGWLPSYPSGSFGQPPSTQQPVAPYGMYQPPGGNLPSGMPSDLPYPGTPVPGQPMPLPGQQPSEAYPVHQPMTCPGQPPMPPPRQKQPQQDTKGLGPSPLLCPQPTWKARHHLRCFDTLQEAIVLQRVMKGFGTKEQAIMDCLGVAPQAAIAFKQGKDLIKDLKPELSGNFEKTILAMMKTPVFFDVHEIKEAIKGGTDEAFLMESLTSRSKHSRELSRTYQREEKTPEEAIHSDMSGHFQHASSLSQGNKDESTHMDMLLALQGTDGPKFNAVLCSRSLAHLMAVSMSISLTSQDIEKSICWYMSRDLKQGMLTVVKCLKNTPAFFAMRGVGTKGQTLMNIMVSHSEMDLLDISLYRDIMGDTSGDYWKILLKICGGKD</sequence>
<dbReference type="GO" id="GO:0005737">
    <property type="term" value="C:cytoplasm"/>
    <property type="evidence" value="ECO:0007669"/>
    <property type="project" value="TreeGrafter"/>
</dbReference>
<dbReference type="EMBL" id="AAPE02008806">
    <property type="status" value="NOT_ANNOTATED_CDS"/>
    <property type="molecule type" value="Genomic_DNA"/>
</dbReference>
<accession>G1Q8S6</accession>
<evidence type="ECO:0000313" key="6">
    <source>
        <dbReference type="Proteomes" id="UP000001074"/>
    </source>
</evidence>
<organism evidence="5 6">
    <name type="scientific">Myotis lucifugus</name>
    <name type="common">Little brown bat</name>
    <dbReference type="NCBI Taxonomy" id="59463"/>
    <lineage>
        <taxon>Eukaryota</taxon>
        <taxon>Metazoa</taxon>
        <taxon>Chordata</taxon>
        <taxon>Craniata</taxon>
        <taxon>Vertebrata</taxon>
        <taxon>Euteleostomi</taxon>
        <taxon>Mammalia</taxon>
        <taxon>Eutheria</taxon>
        <taxon>Laurasiatheria</taxon>
        <taxon>Chiroptera</taxon>
        <taxon>Yangochiroptera</taxon>
        <taxon>Vespertilionidae</taxon>
        <taxon>Myotis</taxon>
    </lineage>
</organism>
<keyword evidence="3" id="KW-0041">Annexin</keyword>
<dbReference type="GO" id="GO:0001786">
    <property type="term" value="F:phosphatidylserine binding"/>
    <property type="evidence" value="ECO:0007669"/>
    <property type="project" value="TreeGrafter"/>
</dbReference>
<evidence type="ECO:0008006" key="7">
    <source>
        <dbReference type="Google" id="ProtNLM"/>
    </source>
</evidence>
<dbReference type="GeneTree" id="ENSGT00940000156914"/>
<comment type="similarity">
    <text evidence="1">Belongs to the annexin family.</text>
</comment>
<evidence type="ECO:0000313" key="5">
    <source>
        <dbReference type="Ensembl" id="ENSMLUP00000020109.1"/>
    </source>
</evidence>
<reference evidence="5 6" key="1">
    <citation type="journal article" date="2011" name="Nature">
        <title>A high-resolution map of human evolutionary constraint using 29 mammals.</title>
        <authorList>
            <person name="Lindblad-Toh K."/>
            <person name="Garber M."/>
            <person name="Zuk O."/>
            <person name="Lin M.F."/>
            <person name="Parker B.J."/>
            <person name="Washietl S."/>
            <person name="Kheradpour P."/>
            <person name="Ernst J."/>
            <person name="Jordan G."/>
            <person name="Mauceli E."/>
            <person name="Ward L.D."/>
            <person name="Lowe C.B."/>
            <person name="Holloway A.K."/>
            <person name="Clamp M."/>
            <person name="Gnerre S."/>
            <person name="Alfoldi J."/>
            <person name="Beal K."/>
            <person name="Chang J."/>
            <person name="Clawson H."/>
            <person name="Cuff J."/>
            <person name="Di Palma F."/>
            <person name="Fitzgerald S."/>
            <person name="Flicek P."/>
            <person name="Guttman M."/>
            <person name="Hubisz M.J."/>
            <person name="Jaffe D.B."/>
            <person name="Jungreis I."/>
            <person name="Kent W.J."/>
            <person name="Kostka D."/>
            <person name="Lara M."/>
            <person name="Martins A.L."/>
            <person name="Massingham T."/>
            <person name="Moltke I."/>
            <person name="Raney B.J."/>
            <person name="Rasmussen M.D."/>
            <person name="Robinson J."/>
            <person name="Stark A."/>
            <person name="Vilella A.J."/>
            <person name="Wen J."/>
            <person name="Xie X."/>
            <person name="Zody M.C."/>
            <person name="Baldwin J."/>
            <person name="Bloom T."/>
            <person name="Chin C.W."/>
            <person name="Heiman D."/>
            <person name="Nicol R."/>
            <person name="Nusbaum C."/>
            <person name="Young S."/>
            <person name="Wilkinson J."/>
            <person name="Worley K.C."/>
            <person name="Kovar C.L."/>
            <person name="Muzny D.M."/>
            <person name="Gibbs R.A."/>
            <person name="Cree A."/>
            <person name="Dihn H.H."/>
            <person name="Fowler G."/>
            <person name="Jhangiani S."/>
            <person name="Joshi V."/>
            <person name="Lee S."/>
            <person name="Lewis L.R."/>
            <person name="Nazareth L.V."/>
            <person name="Okwuonu G."/>
            <person name="Santibanez J."/>
            <person name="Warren W.C."/>
            <person name="Mardis E.R."/>
            <person name="Weinstock G.M."/>
            <person name="Wilson R.K."/>
            <person name="Delehaunty K."/>
            <person name="Dooling D."/>
            <person name="Fronik C."/>
            <person name="Fulton L."/>
            <person name="Fulton B."/>
            <person name="Graves T."/>
            <person name="Minx P."/>
            <person name="Sodergren E."/>
            <person name="Birney E."/>
            <person name="Margulies E.H."/>
            <person name="Herrero J."/>
            <person name="Green E.D."/>
            <person name="Haussler D."/>
            <person name="Siepel A."/>
            <person name="Goldman N."/>
            <person name="Pollard K.S."/>
            <person name="Pedersen J.S."/>
            <person name="Lander E.S."/>
            <person name="Kellis M."/>
        </authorList>
    </citation>
    <scope>NUCLEOTIDE SEQUENCE [LARGE SCALE GENOMIC DNA]</scope>
</reference>
<evidence type="ECO:0000256" key="1">
    <source>
        <dbReference type="ARBA" id="ARBA00007831"/>
    </source>
</evidence>
<dbReference type="PANTHER" id="PTHR10502:SF29">
    <property type="entry name" value="ANNEXIN A11"/>
    <property type="match status" value="1"/>
</dbReference>
<reference evidence="5" key="2">
    <citation type="submission" date="2025-08" db="UniProtKB">
        <authorList>
            <consortium name="Ensembl"/>
        </authorList>
    </citation>
    <scope>IDENTIFICATION</scope>
</reference>
<dbReference type="PANTHER" id="PTHR10502">
    <property type="entry name" value="ANNEXIN"/>
    <property type="match status" value="1"/>
</dbReference>
<reference evidence="5" key="3">
    <citation type="submission" date="2025-09" db="UniProtKB">
        <authorList>
            <consortium name="Ensembl"/>
        </authorList>
    </citation>
    <scope>IDENTIFICATION</scope>
</reference>
<dbReference type="eggNOG" id="KOG0819">
    <property type="taxonomic scope" value="Eukaryota"/>
</dbReference>
<feature type="compositionally biased region" description="Pro residues" evidence="4">
    <location>
        <begin position="151"/>
        <end position="160"/>
    </location>
</feature>
<feature type="compositionally biased region" description="Pro residues" evidence="4">
    <location>
        <begin position="121"/>
        <end position="134"/>
    </location>
</feature>
<dbReference type="Pfam" id="PF00191">
    <property type="entry name" value="Annexin"/>
    <property type="match status" value="1"/>
</dbReference>
<dbReference type="Gene3D" id="1.10.220.10">
    <property type="entry name" value="Annexin"/>
    <property type="match status" value="4"/>
</dbReference>
<dbReference type="InterPro" id="IPR018502">
    <property type="entry name" value="Annexin_repeat"/>
</dbReference>
<dbReference type="HOGENOM" id="CLU_025300_6_0_1"/>
<name>G1Q8S6_MYOLU</name>
<feature type="region of interest" description="Disordered" evidence="4">
    <location>
        <begin position="82"/>
        <end position="173"/>
    </location>
</feature>
<dbReference type="SUPFAM" id="SSF47874">
    <property type="entry name" value="Annexin"/>
    <property type="match status" value="1"/>
</dbReference>
<dbReference type="GO" id="GO:0005634">
    <property type="term" value="C:nucleus"/>
    <property type="evidence" value="ECO:0007669"/>
    <property type="project" value="TreeGrafter"/>
</dbReference>
<dbReference type="STRING" id="59463.ENSMLUP00000020109"/>
<dbReference type="InParanoid" id="G1Q8S6"/>